<feature type="compositionally biased region" description="Acidic residues" evidence="6">
    <location>
        <begin position="631"/>
        <end position="644"/>
    </location>
</feature>
<evidence type="ECO:0000256" key="5">
    <source>
        <dbReference type="ARBA" id="ARBA00034808"/>
    </source>
</evidence>
<dbReference type="GO" id="GO:0005737">
    <property type="term" value="C:cytoplasm"/>
    <property type="evidence" value="ECO:0007669"/>
    <property type="project" value="TreeGrafter"/>
</dbReference>
<evidence type="ECO:0000313" key="10">
    <source>
        <dbReference type="Proteomes" id="UP000620124"/>
    </source>
</evidence>
<keyword evidence="9" id="KW-0378">Hydrolase</keyword>
<evidence type="ECO:0000256" key="3">
    <source>
        <dbReference type="ARBA" id="ARBA00022840"/>
    </source>
</evidence>
<comment type="similarity">
    <text evidence="1">Belongs to the helicase family. RecQ subfamily.</text>
</comment>
<protein>
    <recommendedName>
        <fullName evidence="5">DNA 3'-5' helicase</fullName>
        <ecNumber evidence="5">5.6.2.4</ecNumber>
    </recommendedName>
</protein>
<evidence type="ECO:0000256" key="6">
    <source>
        <dbReference type="SAM" id="MobiDB-lite"/>
    </source>
</evidence>
<dbReference type="GO" id="GO:0005694">
    <property type="term" value="C:chromosome"/>
    <property type="evidence" value="ECO:0007669"/>
    <property type="project" value="TreeGrafter"/>
</dbReference>
<keyword evidence="2" id="KW-0547">Nucleotide-binding</keyword>
<dbReference type="Pfam" id="PF00271">
    <property type="entry name" value="Helicase_C"/>
    <property type="match status" value="1"/>
</dbReference>
<dbReference type="GO" id="GO:0000724">
    <property type="term" value="P:double-strand break repair via homologous recombination"/>
    <property type="evidence" value="ECO:0007669"/>
    <property type="project" value="TreeGrafter"/>
</dbReference>
<proteinExistence type="inferred from homology"/>
<accession>A0A8H6Z3H9</accession>
<dbReference type="PANTHER" id="PTHR13710">
    <property type="entry name" value="DNA HELICASE RECQ FAMILY MEMBER"/>
    <property type="match status" value="1"/>
</dbReference>
<sequence length="682" mass="76915">MAPRYRWRHPQGRQTIAMIVKKLMPQWKNGLYPEQHDLVTRVLDGESILCCMATGGGKSALFSVPILILREMARNPRLYPDLPTRALPQGIVVTPTKGLAANIVLELNKLDIPAFAYCHETITEARKTGRNLVNEIRECKTWNVVCVDPEHLRDKAWREITAYDVYRANIVYGCVDEAHLINEWGAEFRPLFKHVGPFFRGRLPSSTSILALSATLQPGYATKSVCRSLGMFGGDFFLFRSSNERHNTQFIMEPLQNGVGGKIFPQLLEYLNSLRKTVIHCRTIDDVLRVFLYLWKSLPQGPHRLRRLQMYHSLRSSADNEEILRLLDEDPECQVVIATIAFANGLNVKSLLDSISLGFPETVDQLWQEKGRVGRNPETSARGVVLFQPSVLAAAQKQLAASSDADSSAHKRTKAVKSKRQQKAKPLEHAKALVLTEKVCYNAVINRIYENPPLDTSALDCIAAGRRLPCSLCAARNNTSLTFSAPALPPGVELPLFIHPPAADPVATLDKKLRLKKKEREHAESVLKEFGETVRRAERKLGTHQHRPKSSFFPTSVIRSILDILLTLDSLEKLEAILTSWVFTIGYRVRLYAVIHTLRTTITSQREMERLERNAKQRNTRQKKKKKYDSESEDEVEEEDESERSDEHEEPSSEEEAPDHPRSSPIPPPSQACETCAGGGNQ</sequence>
<feature type="domain" description="Helicase ATP-binding" evidence="7">
    <location>
        <begin position="39"/>
        <end position="218"/>
    </location>
</feature>
<dbReference type="GO" id="GO:0009378">
    <property type="term" value="F:four-way junction helicase activity"/>
    <property type="evidence" value="ECO:0007669"/>
    <property type="project" value="TreeGrafter"/>
</dbReference>
<feature type="region of interest" description="Disordered" evidence="6">
    <location>
        <begin position="609"/>
        <end position="682"/>
    </location>
</feature>
<name>A0A8H6Z3H9_9AGAR</name>
<dbReference type="Proteomes" id="UP000620124">
    <property type="component" value="Unassembled WGS sequence"/>
</dbReference>
<dbReference type="GO" id="GO:0005524">
    <property type="term" value="F:ATP binding"/>
    <property type="evidence" value="ECO:0007669"/>
    <property type="project" value="UniProtKB-KW"/>
</dbReference>
<feature type="compositionally biased region" description="Basic residues" evidence="6">
    <location>
        <begin position="410"/>
        <end position="423"/>
    </location>
</feature>
<dbReference type="InterPro" id="IPR011545">
    <property type="entry name" value="DEAD/DEAH_box_helicase_dom"/>
</dbReference>
<comment type="caution">
    <text evidence="9">The sequence shown here is derived from an EMBL/GenBank/DDBJ whole genome shotgun (WGS) entry which is preliminary data.</text>
</comment>
<dbReference type="InterPro" id="IPR027417">
    <property type="entry name" value="P-loop_NTPase"/>
</dbReference>
<keyword evidence="10" id="KW-1185">Reference proteome</keyword>
<reference evidence="9" key="1">
    <citation type="submission" date="2020-05" db="EMBL/GenBank/DDBJ databases">
        <title>Mycena genomes resolve the evolution of fungal bioluminescence.</title>
        <authorList>
            <person name="Tsai I.J."/>
        </authorList>
    </citation>
    <scope>NUCLEOTIDE SEQUENCE</scope>
    <source>
        <strain evidence="9">CCC161011</strain>
    </source>
</reference>
<dbReference type="InterPro" id="IPR001650">
    <property type="entry name" value="Helicase_C-like"/>
</dbReference>
<dbReference type="SMART" id="SM00490">
    <property type="entry name" value="HELICc"/>
    <property type="match status" value="1"/>
</dbReference>
<comment type="catalytic activity">
    <reaction evidence="4">
        <text>Couples ATP hydrolysis with the unwinding of duplex DNA by translocating in the 3'-5' direction.</text>
        <dbReference type="EC" id="5.6.2.4"/>
    </reaction>
</comment>
<dbReference type="PROSITE" id="PS51192">
    <property type="entry name" value="HELICASE_ATP_BIND_1"/>
    <property type="match status" value="1"/>
</dbReference>
<gene>
    <name evidence="9" type="ORF">MVEN_00018800</name>
</gene>
<dbReference type="PANTHER" id="PTHR13710:SF154">
    <property type="entry name" value="RECQ HELICASE, PUTATIVE (AFU_ORTHOLOGUE AFUA_6G14720)-RELATED"/>
    <property type="match status" value="1"/>
</dbReference>
<evidence type="ECO:0000256" key="1">
    <source>
        <dbReference type="ARBA" id="ARBA00005446"/>
    </source>
</evidence>
<dbReference type="GO" id="GO:0003676">
    <property type="term" value="F:nucleic acid binding"/>
    <property type="evidence" value="ECO:0007669"/>
    <property type="project" value="InterPro"/>
</dbReference>
<dbReference type="SUPFAM" id="SSF52540">
    <property type="entry name" value="P-loop containing nucleoside triphosphate hydrolases"/>
    <property type="match status" value="1"/>
</dbReference>
<organism evidence="9 10">
    <name type="scientific">Mycena venus</name>
    <dbReference type="NCBI Taxonomy" id="2733690"/>
    <lineage>
        <taxon>Eukaryota</taxon>
        <taxon>Fungi</taxon>
        <taxon>Dikarya</taxon>
        <taxon>Basidiomycota</taxon>
        <taxon>Agaricomycotina</taxon>
        <taxon>Agaricomycetes</taxon>
        <taxon>Agaricomycetidae</taxon>
        <taxon>Agaricales</taxon>
        <taxon>Marasmiineae</taxon>
        <taxon>Mycenaceae</taxon>
        <taxon>Mycena</taxon>
    </lineage>
</organism>
<dbReference type="GO" id="GO:0016787">
    <property type="term" value="F:hydrolase activity"/>
    <property type="evidence" value="ECO:0007669"/>
    <property type="project" value="UniProtKB-KW"/>
</dbReference>
<feature type="region of interest" description="Disordered" evidence="6">
    <location>
        <begin position="402"/>
        <end position="423"/>
    </location>
</feature>
<dbReference type="OrthoDB" id="3260945at2759"/>
<dbReference type="Gene3D" id="3.40.50.300">
    <property type="entry name" value="P-loop containing nucleotide triphosphate hydrolases"/>
    <property type="match status" value="2"/>
</dbReference>
<dbReference type="GO" id="GO:0043138">
    <property type="term" value="F:3'-5' DNA helicase activity"/>
    <property type="evidence" value="ECO:0007669"/>
    <property type="project" value="UniProtKB-EC"/>
</dbReference>
<dbReference type="InterPro" id="IPR014001">
    <property type="entry name" value="Helicase_ATP-bd"/>
</dbReference>
<dbReference type="AlphaFoldDB" id="A0A8H6Z3H9"/>
<dbReference type="EC" id="5.6.2.4" evidence="5"/>
<evidence type="ECO:0000313" key="9">
    <source>
        <dbReference type="EMBL" id="KAF7371633.1"/>
    </source>
</evidence>
<evidence type="ECO:0000256" key="2">
    <source>
        <dbReference type="ARBA" id="ARBA00022741"/>
    </source>
</evidence>
<dbReference type="SMART" id="SM00487">
    <property type="entry name" value="DEXDc"/>
    <property type="match status" value="1"/>
</dbReference>
<evidence type="ECO:0000259" key="8">
    <source>
        <dbReference type="PROSITE" id="PS51194"/>
    </source>
</evidence>
<evidence type="ECO:0000256" key="4">
    <source>
        <dbReference type="ARBA" id="ARBA00034617"/>
    </source>
</evidence>
<dbReference type="Pfam" id="PF00270">
    <property type="entry name" value="DEAD"/>
    <property type="match status" value="1"/>
</dbReference>
<feature type="domain" description="Helicase C-terminal" evidence="8">
    <location>
        <begin position="266"/>
        <end position="433"/>
    </location>
</feature>
<feature type="compositionally biased region" description="Basic residues" evidence="6">
    <location>
        <begin position="616"/>
        <end position="627"/>
    </location>
</feature>
<evidence type="ECO:0000259" key="7">
    <source>
        <dbReference type="PROSITE" id="PS51192"/>
    </source>
</evidence>
<dbReference type="EMBL" id="JACAZI010000001">
    <property type="protein sequence ID" value="KAF7371633.1"/>
    <property type="molecule type" value="Genomic_DNA"/>
</dbReference>
<keyword evidence="3" id="KW-0067">ATP-binding</keyword>
<dbReference type="PROSITE" id="PS51194">
    <property type="entry name" value="HELICASE_CTER"/>
    <property type="match status" value="1"/>
</dbReference>